<gene>
    <name evidence="3" type="primary">resA_78</name>
    <name evidence="3" type="ORF">SDC9_84914</name>
</gene>
<dbReference type="PROSITE" id="PS51352">
    <property type="entry name" value="THIOREDOXIN_2"/>
    <property type="match status" value="1"/>
</dbReference>
<protein>
    <submittedName>
        <fullName evidence="3">Thiol-disulfide oxidoreductase ResA</fullName>
    </submittedName>
</protein>
<feature type="compositionally biased region" description="Low complexity" evidence="1">
    <location>
        <begin position="42"/>
        <end position="58"/>
    </location>
</feature>
<evidence type="ECO:0000256" key="1">
    <source>
        <dbReference type="SAM" id="MobiDB-lite"/>
    </source>
</evidence>
<organism evidence="3">
    <name type="scientific">bioreactor metagenome</name>
    <dbReference type="NCBI Taxonomy" id="1076179"/>
    <lineage>
        <taxon>unclassified sequences</taxon>
        <taxon>metagenomes</taxon>
        <taxon>ecological metagenomes</taxon>
    </lineage>
</organism>
<dbReference type="PANTHER" id="PTHR42852:SF17">
    <property type="entry name" value="THIOREDOXIN-LIKE PROTEIN HI_1115"/>
    <property type="match status" value="1"/>
</dbReference>
<evidence type="ECO:0000259" key="2">
    <source>
        <dbReference type="PROSITE" id="PS51352"/>
    </source>
</evidence>
<evidence type="ECO:0000313" key="3">
    <source>
        <dbReference type="EMBL" id="MPM38285.1"/>
    </source>
</evidence>
<dbReference type="EMBL" id="VSSQ01008233">
    <property type="protein sequence ID" value="MPM38285.1"/>
    <property type="molecule type" value="Genomic_DNA"/>
</dbReference>
<dbReference type="InterPro" id="IPR036249">
    <property type="entry name" value="Thioredoxin-like_sf"/>
</dbReference>
<proteinExistence type="predicted"/>
<sequence>MKKQTVILIIALVLIIAAAVFSYKQLIKLNTPSDTIPLSVPENETSTAETTSETKNTAPDFAVKDSDGNTVTLSSFFGKPIVLNFWASWCGPCQSEMPDMQKVYKNYSDSVVFLFVNLTDGVRETEETASLFITSNGYTFPVFYDVNSEALNAYYVNSIPRTYIITADGNIAGQVTGVVSEEALSAALDELIGG</sequence>
<dbReference type="AlphaFoldDB" id="A0A644ZBN0"/>
<accession>A0A644ZBN0</accession>
<dbReference type="GO" id="GO:0016491">
    <property type="term" value="F:oxidoreductase activity"/>
    <property type="evidence" value="ECO:0007669"/>
    <property type="project" value="InterPro"/>
</dbReference>
<dbReference type="InterPro" id="IPR017937">
    <property type="entry name" value="Thioredoxin_CS"/>
</dbReference>
<dbReference type="Gene3D" id="3.40.30.10">
    <property type="entry name" value="Glutaredoxin"/>
    <property type="match status" value="1"/>
</dbReference>
<dbReference type="GO" id="GO:0016209">
    <property type="term" value="F:antioxidant activity"/>
    <property type="evidence" value="ECO:0007669"/>
    <property type="project" value="InterPro"/>
</dbReference>
<dbReference type="CDD" id="cd02966">
    <property type="entry name" value="TlpA_like_family"/>
    <property type="match status" value="1"/>
</dbReference>
<name>A0A644ZBN0_9ZZZZ</name>
<dbReference type="Pfam" id="PF00578">
    <property type="entry name" value="AhpC-TSA"/>
    <property type="match status" value="1"/>
</dbReference>
<dbReference type="InterPro" id="IPR050553">
    <property type="entry name" value="Thioredoxin_ResA/DsbE_sf"/>
</dbReference>
<feature type="region of interest" description="Disordered" evidence="1">
    <location>
        <begin position="38"/>
        <end position="61"/>
    </location>
</feature>
<dbReference type="SUPFAM" id="SSF52833">
    <property type="entry name" value="Thioredoxin-like"/>
    <property type="match status" value="1"/>
</dbReference>
<feature type="domain" description="Thioredoxin" evidence="2">
    <location>
        <begin position="52"/>
        <end position="193"/>
    </location>
</feature>
<dbReference type="PANTHER" id="PTHR42852">
    <property type="entry name" value="THIOL:DISULFIDE INTERCHANGE PROTEIN DSBE"/>
    <property type="match status" value="1"/>
</dbReference>
<dbReference type="InterPro" id="IPR013766">
    <property type="entry name" value="Thioredoxin_domain"/>
</dbReference>
<comment type="caution">
    <text evidence="3">The sequence shown here is derived from an EMBL/GenBank/DDBJ whole genome shotgun (WGS) entry which is preliminary data.</text>
</comment>
<dbReference type="InterPro" id="IPR000866">
    <property type="entry name" value="AhpC/TSA"/>
</dbReference>
<reference evidence="3" key="1">
    <citation type="submission" date="2019-08" db="EMBL/GenBank/DDBJ databases">
        <authorList>
            <person name="Kucharzyk K."/>
            <person name="Murdoch R.W."/>
            <person name="Higgins S."/>
            <person name="Loffler F."/>
        </authorList>
    </citation>
    <scope>NUCLEOTIDE SEQUENCE</scope>
</reference>
<dbReference type="PROSITE" id="PS00194">
    <property type="entry name" value="THIOREDOXIN_1"/>
    <property type="match status" value="1"/>
</dbReference>